<dbReference type="AlphaFoldDB" id="A0A6J2JYR8"/>
<evidence type="ECO:0000313" key="3">
    <source>
        <dbReference type="RefSeq" id="XP_028034735.1"/>
    </source>
</evidence>
<keyword evidence="1" id="KW-0472">Membrane</keyword>
<dbReference type="Proteomes" id="UP000504629">
    <property type="component" value="Unplaced"/>
</dbReference>
<name>A0A6J2JYR8_BOMMA</name>
<gene>
    <name evidence="3" type="primary">LOC114246428</name>
</gene>
<keyword evidence="1" id="KW-0496">Mitochondrion</keyword>
<accession>A0A6J2JYR8</accession>
<dbReference type="Pfam" id="PF15884">
    <property type="entry name" value="QIL1"/>
    <property type="match status" value="1"/>
</dbReference>
<evidence type="ECO:0000313" key="2">
    <source>
        <dbReference type="Proteomes" id="UP000504629"/>
    </source>
</evidence>
<comment type="subunit">
    <text evidence="1">Component of the mitochondrial contact site and cristae organizing system (MICOS) complex.</text>
</comment>
<dbReference type="InterPro" id="IPR026769">
    <property type="entry name" value="Mic13"/>
</dbReference>
<keyword evidence="2" id="KW-1185">Reference proteome</keyword>
<dbReference type="RefSeq" id="XP_028034735.1">
    <property type="nucleotide sequence ID" value="XM_028178934.1"/>
</dbReference>
<protein>
    <recommendedName>
        <fullName evidence="1">MICOS complex subunit MIC13</fullName>
    </recommendedName>
</protein>
<comment type="function">
    <text evidence="1">Component of the MICOS complex, a large protein complex of the mitochondrial inner membrane that plays crucial roles in the maintenance of crista junctions, inner membrane architecture, and formation of contact sites to the outer membrane.</text>
</comment>
<dbReference type="GO" id="GO:0061617">
    <property type="term" value="C:MICOS complex"/>
    <property type="evidence" value="ECO:0007669"/>
    <property type="project" value="UniProtKB-UniRule"/>
</dbReference>
<evidence type="ECO:0000256" key="1">
    <source>
        <dbReference type="RuleBase" id="RU363009"/>
    </source>
</evidence>
<comment type="subcellular location">
    <subcellularLocation>
        <location evidence="1">Mitochondrion inner membrane</location>
        <topology evidence="1">Single-pass membrane protein</topology>
    </subcellularLocation>
</comment>
<dbReference type="OrthoDB" id="6971227at2759"/>
<sequence length="207" mass="23898">MCDNLDPSRVRCDVCRTINLANHVKQTKPNMQIYEKCSPAQKVECPRVTELPLSPTCIKVCSREEYKLRKSGKTITHRVPYYAHGKLLYAVKAGILVGTVYFTYTQGVWGDQQDVTECIKRWQEYIRSINTRRPPTFDQCGKVIRKESTESIVAPIYNIYKSLVTTCFSGVAKFPLVVKCAYIDYLEALEKRKEELEKERKIKKSSQ</sequence>
<dbReference type="KEGG" id="bman:114246428"/>
<dbReference type="GeneID" id="114246428"/>
<organism evidence="2 3">
    <name type="scientific">Bombyx mandarina</name>
    <name type="common">Wild silk moth</name>
    <name type="synonym">Wild silkworm</name>
    <dbReference type="NCBI Taxonomy" id="7092"/>
    <lineage>
        <taxon>Eukaryota</taxon>
        <taxon>Metazoa</taxon>
        <taxon>Ecdysozoa</taxon>
        <taxon>Arthropoda</taxon>
        <taxon>Hexapoda</taxon>
        <taxon>Insecta</taxon>
        <taxon>Pterygota</taxon>
        <taxon>Neoptera</taxon>
        <taxon>Endopterygota</taxon>
        <taxon>Lepidoptera</taxon>
        <taxon>Glossata</taxon>
        <taxon>Ditrysia</taxon>
        <taxon>Bombycoidea</taxon>
        <taxon>Bombycidae</taxon>
        <taxon>Bombycinae</taxon>
        <taxon>Bombyx</taxon>
    </lineage>
</organism>
<reference evidence="3" key="1">
    <citation type="submission" date="2025-08" db="UniProtKB">
        <authorList>
            <consortium name="RefSeq"/>
        </authorList>
    </citation>
    <scope>IDENTIFICATION</scope>
    <source>
        <tissue evidence="3">Silk gland</tissue>
    </source>
</reference>
<proteinExistence type="inferred from homology"/>
<keyword evidence="1" id="KW-0999">Mitochondrion inner membrane</keyword>
<comment type="similarity">
    <text evidence="1">Belongs to the MICOS complex subunit Mic13 family.</text>
</comment>